<sequence>MSSLAIIFRDSNTEDDDDDDVFYNFDTFLDSIPASSNYKNQFEHIDSLPKRFVQCEDT</sequence>
<protein>
    <submittedName>
        <fullName evidence="1">Uncharacterized protein</fullName>
    </submittedName>
</protein>
<evidence type="ECO:0000313" key="2">
    <source>
        <dbReference type="Proteomes" id="UP000663874"/>
    </source>
</evidence>
<evidence type="ECO:0000313" key="1">
    <source>
        <dbReference type="EMBL" id="CAF4078710.1"/>
    </source>
</evidence>
<gene>
    <name evidence="1" type="ORF">FNK824_LOCUS30237</name>
</gene>
<dbReference type="EMBL" id="CAJOBE010009155">
    <property type="protein sequence ID" value="CAF4078710.1"/>
    <property type="molecule type" value="Genomic_DNA"/>
</dbReference>
<organism evidence="1 2">
    <name type="scientific">Rotaria sordida</name>
    <dbReference type="NCBI Taxonomy" id="392033"/>
    <lineage>
        <taxon>Eukaryota</taxon>
        <taxon>Metazoa</taxon>
        <taxon>Spiralia</taxon>
        <taxon>Gnathifera</taxon>
        <taxon>Rotifera</taxon>
        <taxon>Eurotatoria</taxon>
        <taxon>Bdelloidea</taxon>
        <taxon>Philodinida</taxon>
        <taxon>Philodinidae</taxon>
        <taxon>Rotaria</taxon>
    </lineage>
</organism>
<name>A0A819TEV3_9BILA</name>
<comment type="caution">
    <text evidence="1">The sequence shown here is derived from an EMBL/GenBank/DDBJ whole genome shotgun (WGS) entry which is preliminary data.</text>
</comment>
<dbReference type="AlphaFoldDB" id="A0A819TEV3"/>
<feature type="non-terminal residue" evidence="1">
    <location>
        <position position="1"/>
    </location>
</feature>
<proteinExistence type="predicted"/>
<dbReference type="Proteomes" id="UP000663874">
    <property type="component" value="Unassembled WGS sequence"/>
</dbReference>
<accession>A0A819TEV3</accession>
<reference evidence="1" key="1">
    <citation type="submission" date="2021-02" db="EMBL/GenBank/DDBJ databases">
        <authorList>
            <person name="Nowell W R."/>
        </authorList>
    </citation>
    <scope>NUCLEOTIDE SEQUENCE</scope>
</reference>